<proteinExistence type="predicted"/>
<reference evidence="2 3" key="1">
    <citation type="submission" date="2016-04" db="EMBL/GenBank/DDBJ databases">
        <title>ATOL: Assembling a taxonomically balanced genome-scale reconstruction of the evolutionary history of the Enterobacteriaceae.</title>
        <authorList>
            <person name="Plunkett G.III."/>
            <person name="Neeno-Eckwall E.C."/>
            <person name="Glasner J.D."/>
            <person name="Perna N.T."/>
        </authorList>
    </citation>
    <scope>NUCLEOTIDE SEQUENCE [LARGE SCALE GENOMIC DNA]</scope>
    <source>
        <strain evidence="2 3">ATCC 51604</strain>
    </source>
</reference>
<dbReference type="CDD" id="cd02440">
    <property type="entry name" value="AdoMet_MTases"/>
    <property type="match status" value="1"/>
</dbReference>
<keyword evidence="2" id="KW-0808">Transferase</keyword>
<accession>A0A1B7HRV9</accession>
<gene>
    <name evidence="2" type="ORF">M977_03288</name>
</gene>
<dbReference type="AlphaFoldDB" id="A0A1B7HRV9"/>
<dbReference type="Pfam" id="PF08241">
    <property type="entry name" value="Methyltransf_11"/>
    <property type="match status" value="1"/>
</dbReference>
<dbReference type="Proteomes" id="UP000078504">
    <property type="component" value="Unassembled WGS sequence"/>
</dbReference>
<evidence type="ECO:0000313" key="3">
    <source>
        <dbReference type="Proteomes" id="UP000078504"/>
    </source>
</evidence>
<name>A0A1B7HRV9_9ENTR</name>
<comment type="caution">
    <text evidence="2">The sequence shown here is derived from an EMBL/GenBank/DDBJ whole genome shotgun (WGS) entry which is preliminary data.</text>
</comment>
<dbReference type="InterPro" id="IPR029063">
    <property type="entry name" value="SAM-dependent_MTases_sf"/>
</dbReference>
<dbReference type="InterPro" id="IPR013216">
    <property type="entry name" value="Methyltransf_11"/>
</dbReference>
<feature type="domain" description="Methyltransferase type 11" evidence="1">
    <location>
        <begin position="52"/>
        <end position="151"/>
    </location>
</feature>
<dbReference type="GO" id="GO:0008168">
    <property type="term" value="F:methyltransferase activity"/>
    <property type="evidence" value="ECO:0007669"/>
    <property type="project" value="UniProtKB-KW"/>
</dbReference>
<dbReference type="EC" id="2.1.1.-" evidence="2"/>
<evidence type="ECO:0000313" key="2">
    <source>
        <dbReference type="EMBL" id="OAT18373.1"/>
    </source>
</evidence>
<dbReference type="RefSeq" id="WP_064516967.1">
    <property type="nucleotide sequence ID" value="NZ_LXEP01000031.1"/>
</dbReference>
<dbReference type="Gene3D" id="3.40.50.150">
    <property type="entry name" value="Vaccinia Virus protein VP39"/>
    <property type="match status" value="1"/>
</dbReference>
<organism evidence="2 3">
    <name type="scientific">Buttiauxella gaviniae ATCC 51604</name>
    <dbReference type="NCBI Taxonomy" id="1354253"/>
    <lineage>
        <taxon>Bacteria</taxon>
        <taxon>Pseudomonadati</taxon>
        <taxon>Pseudomonadota</taxon>
        <taxon>Gammaproteobacteria</taxon>
        <taxon>Enterobacterales</taxon>
        <taxon>Enterobacteriaceae</taxon>
        <taxon>Buttiauxella</taxon>
    </lineage>
</organism>
<sequence length="222" mass="25139">MNIYEEQYRLLKHNGAQAWAGEGYKRAHQQLAVILQELKQRSILPSPGASFLELGCGNGAMSSQYMAERGYEVSGVDISQTAIEWAIERFLTLGLKGHFTQGDVCHLKQLEADSYDVIFDGSCLHCLIGSQRELCLAEIRRLIKPEGTVVISTMAGKPKKPEDLRDFDADNYHLMRNGRPWRTLKPLTLLEEEISKQGFSIIYTDLNHNPWWDHATICCKPS</sequence>
<dbReference type="GO" id="GO:0032259">
    <property type="term" value="P:methylation"/>
    <property type="evidence" value="ECO:0007669"/>
    <property type="project" value="UniProtKB-KW"/>
</dbReference>
<dbReference type="PATRIC" id="fig|1354253.4.peg.3342"/>
<evidence type="ECO:0000259" key="1">
    <source>
        <dbReference type="Pfam" id="PF08241"/>
    </source>
</evidence>
<keyword evidence="2" id="KW-0489">Methyltransferase</keyword>
<dbReference type="EMBL" id="LXEP01000031">
    <property type="protein sequence ID" value="OAT18373.1"/>
    <property type="molecule type" value="Genomic_DNA"/>
</dbReference>
<dbReference type="SUPFAM" id="SSF53335">
    <property type="entry name" value="S-adenosyl-L-methionine-dependent methyltransferases"/>
    <property type="match status" value="1"/>
</dbReference>
<protein>
    <submittedName>
        <fullName evidence="2">Methyltransferase</fullName>
        <ecNumber evidence="2">2.1.1.-</ecNumber>
    </submittedName>
</protein>
<dbReference type="PANTHER" id="PTHR43464">
    <property type="entry name" value="METHYLTRANSFERASE"/>
    <property type="match status" value="1"/>
</dbReference>